<evidence type="ECO:0000256" key="1">
    <source>
        <dbReference type="SAM" id="SignalP"/>
    </source>
</evidence>
<dbReference type="Pfam" id="PF06980">
    <property type="entry name" value="DUF1302"/>
    <property type="match status" value="1"/>
</dbReference>
<dbReference type="EMBL" id="JWIC01000006">
    <property type="protein sequence ID" value="KID56806.1"/>
    <property type="molecule type" value="Genomic_DNA"/>
</dbReference>
<accession>A0A0C1Q7V1</accession>
<proteinExistence type="predicted"/>
<keyword evidence="1" id="KW-0732">Signal</keyword>
<dbReference type="OrthoDB" id="7000272at2"/>
<feature type="chain" id="PRO_5002155056" description="DUF1302 domain-containing protein" evidence="1">
    <location>
        <begin position="31"/>
        <end position="705"/>
    </location>
</feature>
<evidence type="ECO:0008006" key="4">
    <source>
        <dbReference type="Google" id="ProtNLM"/>
    </source>
</evidence>
<organism evidence="2 3">
    <name type="scientific">Pseudoalteromonas luteoviolacea</name>
    <dbReference type="NCBI Taxonomy" id="43657"/>
    <lineage>
        <taxon>Bacteria</taxon>
        <taxon>Pseudomonadati</taxon>
        <taxon>Pseudomonadota</taxon>
        <taxon>Gammaproteobacteria</taxon>
        <taxon>Alteromonadales</taxon>
        <taxon>Pseudoalteromonadaceae</taxon>
        <taxon>Pseudoalteromonas</taxon>
    </lineage>
</organism>
<protein>
    <recommendedName>
        <fullName evidence="4">DUF1302 domain-containing protein</fullName>
    </recommendedName>
</protein>
<reference evidence="2 3" key="1">
    <citation type="submission" date="2014-12" db="EMBL/GenBank/DDBJ databases">
        <title>Draft Genome Sequence of Pseudoalteromonas luteoviolacea HI1.</title>
        <authorList>
            <person name="Asahina A.Y."/>
            <person name="Hadfield M.G."/>
        </authorList>
    </citation>
    <scope>NUCLEOTIDE SEQUENCE [LARGE SCALE GENOMIC DNA]</scope>
    <source>
        <strain evidence="2 3">HI1</strain>
    </source>
</reference>
<dbReference type="AlphaFoldDB" id="A0A0C1Q7V1"/>
<evidence type="ECO:0000313" key="2">
    <source>
        <dbReference type="EMBL" id="KID56806.1"/>
    </source>
</evidence>
<comment type="caution">
    <text evidence="2">The sequence shown here is derived from an EMBL/GenBank/DDBJ whole genome shotgun (WGS) entry which is preliminary data.</text>
</comment>
<dbReference type="Proteomes" id="UP000031327">
    <property type="component" value="Unassembled WGS sequence"/>
</dbReference>
<sequence>MIKKARFTKNKIMLGLGAAIFGTVGMHAQAANFQVGDFEITFDSTFSYGQSIRVEDRDFGIIGKSNHPRFNWTGYNASTGNTLYSSSQVWSQEGAYSNNGDAGNLNFDSGDTFSQLLKGTHEFAITKDNYGFFSRFMYFYDFAMEDGDFAYSNPVSGQKVDPCADDDTKEQVCSDARLLDAFVWADFDLNDGNNPLSIRLGQQVINWGESTLISHGINVNPVDIDRLKAPGSELKEAFIPVGMLWASLGITENITLEAFYQYQWHETRLPATGSYFSTNDFASANGYAQNVQLGFTSNPDIDLHHLTNALNSLQANWVGALAAQGLDVTDQNVLGSPEALQMLSSMYLAYPTRVALKGKGDAGKTDADDSGQFGIRLGMFVPELNDTEIALYHINYHSRRPLISGKASDFTTGAIMQDLAYIQTNEITEDNITNLNAFTQAVIVYPEDIKLYGLSFNTAIGETAFSGEFAYRQDEPLQIDDVELLYAGMVEQLAAAGIREDFEGFSQLSQGNDVSYVQPGEVAQGFVLKDTMQLQFTATHLFGPSLGADSWAVVGEVGAVTIKDMPSYDELRLNVAGTGRSGTIEGIEGRNYDLIHQAVSNGPEVNPFPTASSWGYRLIAKGEYNNLFSGVNFSPRIVFSHDVNGTTPDPMFLFVEDRKSMGVNLNFSYQNAWSFDLGYNTFWGGGATNTFSDRDFVSFNIKYSI</sequence>
<feature type="signal peptide" evidence="1">
    <location>
        <begin position="1"/>
        <end position="30"/>
    </location>
</feature>
<dbReference type="InterPro" id="IPR010727">
    <property type="entry name" value="DUF1302"/>
</dbReference>
<name>A0A0C1Q7V1_9GAMM</name>
<evidence type="ECO:0000313" key="3">
    <source>
        <dbReference type="Proteomes" id="UP000031327"/>
    </source>
</evidence>
<gene>
    <name evidence="2" type="ORF">JF50_12955</name>
</gene>
<dbReference type="RefSeq" id="WP_039609870.1">
    <property type="nucleotide sequence ID" value="NZ_JWIC01000006.1"/>
</dbReference>